<evidence type="ECO:0008006" key="3">
    <source>
        <dbReference type="Google" id="ProtNLM"/>
    </source>
</evidence>
<protein>
    <recommendedName>
        <fullName evidence="3">Aldehyde dehydrogenase family protein</fullName>
    </recommendedName>
</protein>
<dbReference type="RefSeq" id="WP_091600633.1">
    <property type="nucleotide sequence ID" value="NZ_FNEE01000044.1"/>
</dbReference>
<reference evidence="2" key="1">
    <citation type="submission" date="2016-10" db="EMBL/GenBank/DDBJ databases">
        <authorList>
            <person name="Varghese N."/>
            <person name="Submissions S."/>
        </authorList>
    </citation>
    <scope>NUCLEOTIDE SEQUENCE [LARGE SCALE GENOMIC DNA]</scope>
    <source>
        <strain evidence="2">CGMCC 1.11022</strain>
    </source>
</reference>
<dbReference type="EMBL" id="FNEE01000044">
    <property type="protein sequence ID" value="SDL54946.1"/>
    <property type="molecule type" value="Genomic_DNA"/>
</dbReference>
<dbReference type="SUPFAM" id="SSF53720">
    <property type="entry name" value="ALDH-like"/>
    <property type="match status" value="1"/>
</dbReference>
<evidence type="ECO:0000313" key="2">
    <source>
        <dbReference type="Proteomes" id="UP000198894"/>
    </source>
</evidence>
<organism evidence="1 2">
    <name type="scientific">Mesorhizobium muleiense</name>
    <dbReference type="NCBI Taxonomy" id="1004279"/>
    <lineage>
        <taxon>Bacteria</taxon>
        <taxon>Pseudomonadati</taxon>
        <taxon>Pseudomonadota</taxon>
        <taxon>Alphaproteobacteria</taxon>
        <taxon>Hyphomicrobiales</taxon>
        <taxon>Phyllobacteriaceae</taxon>
        <taxon>Mesorhizobium</taxon>
    </lineage>
</organism>
<gene>
    <name evidence="1" type="ORF">SAMN05428953_14415</name>
</gene>
<name>A0A1G9KZE4_9HYPH</name>
<dbReference type="Proteomes" id="UP000198894">
    <property type="component" value="Unassembled WGS sequence"/>
</dbReference>
<dbReference type="InterPro" id="IPR016161">
    <property type="entry name" value="Ald_DH/histidinol_DH"/>
</dbReference>
<sequence length="91" mass="9585">MLARRCFAATVAPARELFAPVLMLALTPSMGPSGMVNHPEHSGQAGIFTSSLCVALVAANKIEAGGVMINGPRTIDFDRGGRSVCSNTRRR</sequence>
<dbReference type="AlphaFoldDB" id="A0A1G9KZE4"/>
<keyword evidence="2" id="KW-1185">Reference proteome</keyword>
<dbReference type="GO" id="GO:0016491">
    <property type="term" value="F:oxidoreductase activity"/>
    <property type="evidence" value="ECO:0007669"/>
    <property type="project" value="InterPro"/>
</dbReference>
<evidence type="ECO:0000313" key="1">
    <source>
        <dbReference type="EMBL" id="SDL54946.1"/>
    </source>
</evidence>
<accession>A0A1G9KZE4</accession>
<proteinExistence type="predicted"/>